<comment type="caution">
    <text evidence="2">The sequence shown here is derived from an EMBL/GenBank/DDBJ whole genome shotgun (WGS) entry which is preliminary data.</text>
</comment>
<evidence type="ECO:0000313" key="2">
    <source>
        <dbReference type="EMBL" id="TDG38166.1"/>
    </source>
</evidence>
<organism evidence="2 3">
    <name type="scientific">Drosophila navojoa</name>
    <name type="common">Fruit fly</name>
    <dbReference type="NCBI Taxonomy" id="7232"/>
    <lineage>
        <taxon>Eukaryota</taxon>
        <taxon>Metazoa</taxon>
        <taxon>Ecdysozoa</taxon>
        <taxon>Arthropoda</taxon>
        <taxon>Hexapoda</taxon>
        <taxon>Insecta</taxon>
        <taxon>Pterygota</taxon>
        <taxon>Neoptera</taxon>
        <taxon>Endopterygota</taxon>
        <taxon>Diptera</taxon>
        <taxon>Brachycera</taxon>
        <taxon>Muscomorpha</taxon>
        <taxon>Ephydroidea</taxon>
        <taxon>Drosophilidae</taxon>
        <taxon>Drosophila</taxon>
    </lineage>
</organism>
<dbReference type="EMBL" id="LSRL02009520">
    <property type="protein sequence ID" value="TDG38166.1"/>
    <property type="molecule type" value="Genomic_DNA"/>
</dbReference>
<accession>A0A484AN11</accession>
<evidence type="ECO:0000313" key="3">
    <source>
        <dbReference type="Proteomes" id="UP000295192"/>
    </source>
</evidence>
<sequence>MVRAWVYKKDEVLSYGDELGVSLAGTLDAMRRQFGEWVERNEVSIPYSLRIAELSRLHGRRASLRDDATTAAIDDDLETELAHVARLCVPSTSSAARLQDTRQGELKATSTPQPEIRPRGLGSTTQEYPKVAKQVREWSFLFDGTTKPLEFLEQEDCSANTYGLDLDPAGMSLKWYVANNRHWTAWATFVRSFQEFFLPRGY</sequence>
<evidence type="ECO:0000256" key="1">
    <source>
        <dbReference type="SAM" id="MobiDB-lite"/>
    </source>
</evidence>
<name>A0A484AN11_DRONA</name>
<reference evidence="2 3" key="1">
    <citation type="journal article" date="2019" name="J. Hered.">
        <title>An Improved Genome Assembly for Drosophila navojoa, the Basal Species in the mojavensis Cluster.</title>
        <authorList>
            <person name="Vanderlinde T."/>
            <person name="Dupim E.G."/>
            <person name="Nazario-Yepiz N.O."/>
            <person name="Carvalho A.B."/>
        </authorList>
    </citation>
    <scope>NUCLEOTIDE SEQUENCE [LARGE SCALE GENOMIC DNA]</scope>
    <source>
        <strain evidence="2">Navoj_Jal97</strain>
        <tissue evidence="2">Whole organism</tissue>
    </source>
</reference>
<dbReference type="Proteomes" id="UP000295192">
    <property type="component" value="Unassembled WGS sequence"/>
</dbReference>
<gene>
    <name evidence="2" type="ORF">AWZ03_015412</name>
</gene>
<keyword evidence="3" id="KW-1185">Reference proteome</keyword>
<dbReference type="AlphaFoldDB" id="A0A484AN11"/>
<feature type="region of interest" description="Disordered" evidence="1">
    <location>
        <begin position="99"/>
        <end position="126"/>
    </location>
</feature>
<feature type="non-terminal residue" evidence="2">
    <location>
        <position position="202"/>
    </location>
</feature>
<proteinExistence type="predicted"/>
<protein>
    <submittedName>
        <fullName evidence="2">Uncharacterized protein</fullName>
    </submittedName>
</protein>